<dbReference type="PROSITE" id="PS51257">
    <property type="entry name" value="PROKAR_LIPOPROTEIN"/>
    <property type="match status" value="1"/>
</dbReference>
<sequence>MRLAPLGRARLTGRGCAWGGGVLACCLVLAVLSVTGCGPLSRTHRDPGNSHAVATGVPGERADAEITIANGRVDPPPGWLEVRQGRQFTITVTSDVPDELHVHGYDLAAELRPGVPATVRFTADLTGVFQVETHRAKLVLTQLAVR</sequence>
<evidence type="ECO:0008006" key="3">
    <source>
        <dbReference type="Google" id="ProtNLM"/>
    </source>
</evidence>
<gene>
    <name evidence="1" type="ORF">GCM10009850_065400</name>
</gene>
<comment type="caution">
    <text evidence="1">The sequence shown here is derived from an EMBL/GenBank/DDBJ whole genome shotgun (WGS) entry which is preliminary data.</text>
</comment>
<dbReference type="InterPro" id="IPR008972">
    <property type="entry name" value="Cupredoxin"/>
</dbReference>
<evidence type="ECO:0000313" key="2">
    <source>
        <dbReference type="Proteomes" id="UP001499843"/>
    </source>
</evidence>
<organism evidence="1 2">
    <name type="scientific">Nonomuraea monospora</name>
    <dbReference type="NCBI Taxonomy" id="568818"/>
    <lineage>
        <taxon>Bacteria</taxon>
        <taxon>Bacillati</taxon>
        <taxon>Actinomycetota</taxon>
        <taxon>Actinomycetes</taxon>
        <taxon>Streptosporangiales</taxon>
        <taxon>Streptosporangiaceae</taxon>
        <taxon>Nonomuraea</taxon>
    </lineage>
</organism>
<proteinExistence type="predicted"/>
<dbReference type="Proteomes" id="UP001499843">
    <property type="component" value="Unassembled WGS sequence"/>
</dbReference>
<protein>
    <recommendedName>
        <fullName evidence="3">EfeO-type cupredoxin-like domain-containing protein</fullName>
    </recommendedName>
</protein>
<dbReference type="RefSeq" id="WP_344483030.1">
    <property type="nucleotide sequence ID" value="NZ_BAAAQX010000019.1"/>
</dbReference>
<evidence type="ECO:0000313" key="1">
    <source>
        <dbReference type="EMBL" id="GAA2211081.1"/>
    </source>
</evidence>
<reference evidence="1 2" key="1">
    <citation type="journal article" date="2019" name="Int. J. Syst. Evol. Microbiol.">
        <title>The Global Catalogue of Microorganisms (GCM) 10K type strain sequencing project: providing services to taxonomists for standard genome sequencing and annotation.</title>
        <authorList>
            <consortium name="The Broad Institute Genomics Platform"/>
            <consortium name="The Broad Institute Genome Sequencing Center for Infectious Disease"/>
            <person name="Wu L."/>
            <person name="Ma J."/>
        </authorList>
    </citation>
    <scope>NUCLEOTIDE SEQUENCE [LARGE SCALE GENOMIC DNA]</scope>
    <source>
        <strain evidence="1 2">JCM 16114</strain>
    </source>
</reference>
<name>A0ABN3CNS6_9ACTN</name>
<dbReference type="EMBL" id="BAAAQX010000019">
    <property type="protein sequence ID" value="GAA2211081.1"/>
    <property type="molecule type" value="Genomic_DNA"/>
</dbReference>
<dbReference type="SUPFAM" id="SSF49503">
    <property type="entry name" value="Cupredoxins"/>
    <property type="match status" value="1"/>
</dbReference>
<keyword evidence="2" id="KW-1185">Reference proteome</keyword>
<accession>A0ABN3CNS6</accession>
<dbReference type="Gene3D" id="2.60.40.420">
    <property type="entry name" value="Cupredoxins - blue copper proteins"/>
    <property type="match status" value="1"/>
</dbReference>